<sequence length="271" mass="30602">NINKKHITLGVLLNGNICPVLKVGSNNIIVKNTCGFDSIVQILAAACVYDKFKVFIDTATTNAFKFIKSFVQLGSTKIIYKMCAKILKSVTCFLKDIEMSNILKVDACSNVINLCEYVFPENYSYIEIRTCQTCGNIKMIKKCILSINEEILYQHGYAKIVDAIKEGRIVNLRCNKCDEVRIMSVSYGAQLFIESSIMTDLDDIPYSIKLNEQHFTHAGCVVYHGQSSEMSVGHYTAYVCNSTNWIEYDDLLRKPKKCVKPKSDVNLCIYV</sequence>
<evidence type="ECO:0000313" key="2">
    <source>
        <dbReference type="Proteomes" id="UP000008237"/>
    </source>
</evidence>
<gene>
    <name evidence="1" type="ORF">EAI_03572</name>
</gene>
<protein>
    <recommendedName>
        <fullName evidence="3">USP domain-containing protein</fullName>
    </recommendedName>
</protein>
<reference evidence="1 2" key="1">
    <citation type="journal article" date="2010" name="Science">
        <title>Genomic comparison of the ants Camponotus floridanus and Harpegnathos saltator.</title>
        <authorList>
            <person name="Bonasio R."/>
            <person name="Zhang G."/>
            <person name="Ye C."/>
            <person name="Mutti N.S."/>
            <person name="Fang X."/>
            <person name="Qin N."/>
            <person name="Donahue G."/>
            <person name="Yang P."/>
            <person name="Li Q."/>
            <person name="Li C."/>
            <person name="Zhang P."/>
            <person name="Huang Z."/>
            <person name="Berger S.L."/>
            <person name="Reinberg D."/>
            <person name="Wang J."/>
            <person name="Liebig J."/>
        </authorList>
    </citation>
    <scope>NUCLEOTIDE SEQUENCE [LARGE SCALE GENOMIC DNA]</scope>
    <source>
        <strain evidence="1 2">R22 G/1</strain>
    </source>
</reference>
<dbReference type="Proteomes" id="UP000008237">
    <property type="component" value="Unassembled WGS sequence"/>
</dbReference>
<keyword evidence="2" id="KW-1185">Reference proteome</keyword>
<dbReference type="AlphaFoldDB" id="E2BUH7"/>
<organism evidence="2">
    <name type="scientific">Harpegnathos saltator</name>
    <name type="common">Jerdon's jumping ant</name>
    <dbReference type="NCBI Taxonomy" id="610380"/>
    <lineage>
        <taxon>Eukaryota</taxon>
        <taxon>Metazoa</taxon>
        <taxon>Ecdysozoa</taxon>
        <taxon>Arthropoda</taxon>
        <taxon>Hexapoda</taxon>
        <taxon>Insecta</taxon>
        <taxon>Pterygota</taxon>
        <taxon>Neoptera</taxon>
        <taxon>Endopterygota</taxon>
        <taxon>Hymenoptera</taxon>
        <taxon>Apocrita</taxon>
        <taxon>Aculeata</taxon>
        <taxon>Formicoidea</taxon>
        <taxon>Formicidae</taxon>
        <taxon>Ponerinae</taxon>
        <taxon>Ponerini</taxon>
        <taxon>Harpegnathos</taxon>
    </lineage>
</organism>
<feature type="non-terminal residue" evidence="1">
    <location>
        <position position="1"/>
    </location>
</feature>
<proteinExistence type="predicted"/>
<evidence type="ECO:0000313" key="1">
    <source>
        <dbReference type="EMBL" id="EFN80653.1"/>
    </source>
</evidence>
<evidence type="ECO:0008006" key="3">
    <source>
        <dbReference type="Google" id="ProtNLM"/>
    </source>
</evidence>
<name>E2BUH7_HARSA</name>
<feature type="non-terminal residue" evidence="1">
    <location>
        <position position="271"/>
    </location>
</feature>
<dbReference type="EMBL" id="GL450671">
    <property type="protein sequence ID" value="EFN80653.1"/>
    <property type="molecule type" value="Genomic_DNA"/>
</dbReference>
<dbReference type="InParanoid" id="E2BUH7"/>
<accession>E2BUH7</accession>
<dbReference type="OMA" id="NEECFTS"/>